<protein>
    <submittedName>
        <fullName evidence="5">Uncharacterized protein</fullName>
    </submittedName>
</protein>
<evidence type="ECO:0000256" key="1">
    <source>
        <dbReference type="ARBA" id="ARBA00006484"/>
    </source>
</evidence>
<dbReference type="InterPro" id="IPR036291">
    <property type="entry name" value="NAD(P)-bd_dom_sf"/>
</dbReference>
<keyword evidence="6" id="KW-1185">Reference proteome</keyword>
<evidence type="ECO:0000256" key="4">
    <source>
        <dbReference type="RuleBase" id="RU000363"/>
    </source>
</evidence>
<dbReference type="PRINTS" id="PR00081">
    <property type="entry name" value="GDHRDH"/>
</dbReference>
<dbReference type="InterPro" id="IPR020904">
    <property type="entry name" value="Sc_DH/Rdtase_CS"/>
</dbReference>
<dbReference type="Pfam" id="PF00106">
    <property type="entry name" value="adh_short"/>
    <property type="match status" value="1"/>
</dbReference>
<gene>
    <name evidence="5" type="ORF">EV702DRAFT_1139343</name>
</gene>
<dbReference type="GO" id="GO:0016491">
    <property type="term" value="F:oxidoreductase activity"/>
    <property type="evidence" value="ECO:0007669"/>
    <property type="project" value="UniProtKB-KW"/>
</dbReference>
<dbReference type="EMBL" id="JABBWD010000065">
    <property type="protein sequence ID" value="KAG1770402.1"/>
    <property type="molecule type" value="Genomic_DNA"/>
</dbReference>
<evidence type="ECO:0000256" key="3">
    <source>
        <dbReference type="ARBA" id="ARBA00023002"/>
    </source>
</evidence>
<dbReference type="CDD" id="cd05374">
    <property type="entry name" value="17beta-HSD-like_SDR_c"/>
    <property type="match status" value="1"/>
</dbReference>
<comment type="similarity">
    <text evidence="1 4">Belongs to the short-chain dehydrogenases/reductases (SDR) family.</text>
</comment>
<sequence length="292" mass="32226">MDIRSAPLPSNLRLMSPKVILVTGCSNGGIGFYLCERFAEQGCTVYATSRKLETMDGFKHPVEKRAMDVTSDDDVKLVVQSILEEQGKIDIVVNNAGAIAIGPLLDVSLDQARKAFETNTFSILRVAQTVAPSMVERKQGLIVNIGSLVGNIPTPWNGLYCAAKAAVHALNDVLAMECKPFGVKVMLVAPGQVRSNINANQAATLELSSTSIYEPYFDRMYDRMRGNQAKESMDTDDFARRVVAKVLRPNPPRYMSLGGKSGLFEFFCWLPRSLVLRILGSWMVWKKTELSV</sequence>
<dbReference type="GO" id="GO:0005783">
    <property type="term" value="C:endoplasmic reticulum"/>
    <property type="evidence" value="ECO:0007669"/>
    <property type="project" value="TreeGrafter"/>
</dbReference>
<dbReference type="PROSITE" id="PS00061">
    <property type="entry name" value="ADH_SHORT"/>
    <property type="match status" value="1"/>
</dbReference>
<reference evidence="5" key="1">
    <citation type="journal article" date="2020" name="New Phytol.">
        <title>Comparative genomics reveals dynamic genome evolution in host specialist ectomycorrhizal fungi.</title>
        <authorList>
            <person name="Lofgren L.A."/>
            <person name="Nguyen N.H."/>
            <person name="Vilgalys R."/>
            <person name="Ruytinx J."/>
            <person name="Liao H.L."/>
            <person name="Branco S."/>
            <person name="Kuo A."/>
            <person name="LaButti K."/>
            <person name="Lipzen A."/>
            <person name="Andreopoulos W."/>
            <person name="Pangilinan J."/>
            <person name="Riley R."/>
            <person name="Hundley H."/>
            <person name="Na H."/>
            <person name="Barry K."/>
            <person name="Grigoriev I.V."/>
            <person name="Stajich J.E."/>
            <person name="Kennedy P.G."/>
        </authorList>
    </citation>
    <scope>NUCLEOTIDE SEQUENCE</scope>
    <source>
        <strain evidence="5">DOB743</strain>
    </source>
</reference>
<dbReference type="FunFam" id="3.40.50.720:FF:000261">
    <property type="entry name" value="NADPH-dependent 1-acyldihydroxyacetone phosphate reductase"/>
    <property type="match status" value="1"/>
</dbReference>
<dbReference type="PANTHER" id="PTHR44169">
    <property type="entry name" value="NADPH-DEPENDENT 1-ACYLDIHYDROXYACETONE PHOSPHATE REDUCTASE"/>
    <property type="match status" value="1"/>
</dbReference>
<dbReference type="InterPro" id="IPR002347">
    <property type="entry name" value="SDR_fam"/>
</dbReference>
<dbReference type="Gene3D" id="3.40.50.720">
    <property type="entry name" value="NAD(P)-binding Rossmann-like Domain"/>
    <property type="match status" value="1"/>
</dbReference>
<evidence type="ECO:0000313" key="5">
    <source>
        <dbReference type="EMBL" id="KAG1770402.1"/>
    </source>
</evidence>
<name>A0A9P7CXD2_9AGAM</name>
<keyword evidence="3" id="KW-0560">Oxidoreductase</keyword>
<evidence type="ECO:0000256" key="2">
    <source>
        <dbReference type="ARBA" id="ARBA00022857"/>
    </source>
</evidence>
<dbReference type="PANTHER" id="PTHR44169:SF6">
    <property type="entry name" value="NADPH-DEPENDENT 1-ACYLDIHYDROXYACETONE PHOSPHATE REDUCTASE"/>
    <property type="match status" value="1"/>
</dbReference>
<proteinExistence type="inferred from homology"/>
<dbReference type="AlphaFoldDB" id="A0A9P7CXD2"/>
<dbReference type="PRINTS" id="PR00080">
    <property type="entry name" value="SDRFAMILY"/>
</dbReference>
<accession>A0A9P7CXD2</accession>
<dbReference type="Proteomes" id="UP000714275">
    <property type="component" value="Unassembled WGS sequence"/>
</dbReference>
<organism evidence="5 6">
    <name type="scientific">Suillus placidus</name>
    <dbReference type="NCBI Taxonomy" id="48579"/>
    <lineage>
        <taxon>Eukaryota</taxon>
        <taxon>Fungi</taxon>
        <taxon>Dikarya</taxon>
        <taxon>Basidiomycota</taxon>
        <taxon>Agaricomycotina</taxon>
        <taxon>Agaricomycetes</taxon>
        <taxon>Agaricomycetidae</taxon>
        <taxon>Boletales</taxon>
        <taxon>Suillineae</taxon>
        <taxon>Suillaceae</taxon>
        <taxon>Suillus</taxon>
    </lineage>
</organism>
<dbReference type="OrthoDB" id="2102561at2759"/>
<keyword evidence="2" id="KW-0521">NADP</keyword>
<comment type="caution">
    <text evidence="5">The sequence shown here is derived from an EMBL/GenBank/DDBJ whole genome shotgun (WGS) entry which is preliminary data.</text>
</comment>
<evidence type="ECO:0000313" key="6">
    <source>
        <dbReference type="Proteomes" id="UP000714275"/>
    </source>
</evidence>
<dbReference type="SUPFAM" id="SSF51735">
    <property type="entry name" value="NAD(P)-binding Rossmann-fold domains"/>
    <property type="match status" value="1"/>
</dbReference>